<dbReference type="InterPro" id="IPR032872">
    <property type="entry name" value="WAK_assoc_C"/>
</dbReference>
<sequence>MSKGLSEDVCSFRLNALSPSSFEFAPGNKNLTLFYDCPPIPNIQEGVNCPINGMGNNYLYFLPQDDLAHNPNYTLCHANVTLPARVDVLAEYMGHIFPQEKSVVKDILKEGFPVKYSSCPGCDKDGKRCVYNSGHIVCGKSKVLEPWPSSLVGCKFIFIVFRIFSSSTFELSFDVTDSSSSYLLLAM</sequence>
<name>A0A7J7KX79_9MAGN</name>
<comment type="caution">
    <text evidence="3">The sequence shown here is derived from an EMBL/GenBank/DDBJ whole genome shotgun (WGS) entry which is preliminary data.</text>
</comment>
<dbReference type="EMBL" id="JACGCM010002822">
    <property type="protein sequence ID" value="KAF6134971.1"/>
    <property type="molecule type" value="Genomic_DNA"/>
</dbReference>
<gene>
    <name evidence="3" type="ORF">GIB67_037498</name>
</gene>
<dbReference type="AlphaFoldDB" id="A0A7J7KX79"/>
<accession>A0A7J7KX79</accession>
<dbReference type="Proteomes" id="UP000541444">
    <property type="component" value="Unassembled WGS sequence"/>
</dbReference>
<keyword evidence="4" id="KW-1185">Reference proteome</keyword>
<proteinExistence type="predicted"/>
<dbReference type="OrthoDB" id="1303655at2759"/>
<keyword evidence="1" id="KW-0325">Glycoprotein</keyword>
<evidence type="ECO:0000259" key="2">
    <source>
        <dbReference type="Pfam" id="PF14380"/>
    </source>
</evidence>
<organism evidence="3 4">
    <name type="scientific">Kingdonia uniflora</name>
    <dbReference type="NCBI Taxonomy" id="39325"/>
    <lineage>
        <taxon>Eukaryota</taxon>
        <taxon>Viridiplantae</taxon>
        <taxon>Streptophyta</taxon>
        <taxon>Embryophyta</taxon>
        <taxon>Tracheophyta</taxon>
        <taxon>Spermatophyta</taxon>
        <taxon>Magnoliopsida</taxon>
        <taxon>Ranunculales</taxon>
        <taxon>Circaeasteraceae</taxon>
        <taxon>Kingdonia</taxon>
    </lineage>
</organism>
<evidence type="ECO:0000313" key="3">
    <source>
        <dbReference type="EMBL" id="KAF6134971.1"/>
    </source>
</evidence>
<evidence type="ECO:0000256" key="1">
    <source>
        <dbReference type="ARBA" id="ARBA00023180"/>
    </source>
</evidence>
<dbReference type="Pfam" id="PF14380">
    <property type="entry name" value="WAK_assoc"/>
    <property type="match status" value="1"/>
</dbReference>
<protein>
    <recommendedName>
        <fullName evidence="2">Wall-associated receptor kinase C-terminal domain-containing protein</fullName>
    </recommendedName>
</protein>
<feature type="domain" description="Wall-associated receptor kinase C-terminal" evidence="2">
    <location>
        <begin position="65"/>
        <end position="137"/>
    </location>
</feature>
<evidence type="ECO:0000313" key="4">
    <source>
        <dbReference type="Proteomes" id="UP000541444"/>
    </source>
</evidence>
<reference evidence="3 4" key="1">
    <citation type="journal article" date="2020" name="IScience">
        <title>Genome Sequencing of the Endangered Kingdonia uniflora (Circaeasteraceae, Ranunculales) Reveals Potential Mechanisms of Evolutionary Specialization.</title>
        <authorList>
            <person name="Sun Y."/>
            <person name="Deng T."/>
            <person name="Zhang A."/>
            <person name="Moore M.J."/>
            <person name="Landis J.B."/>
            <person name="Lin N."/>
            <person name="Zhang H."/>
            <person name="Zhang X."/>
            <person name="Huang J."/>
            <person name="Zhang X."/>
            <person name="Sun H."/>
            <person name="Wang H."/>
        </authorList>
    </citation>
    <scope>NUCLEOTIDE SEQUENCE [LARGE SCALE GENOMIC DNA]</scope>
    <source>
        <strain evidence="3">TB1705</strain>
        <tissue evidence="3">Leaf</tissue>
    </source>
</reference>